<dbReference type="RefSeq" id="WP_183265648.1">
    <property type="nucleotide sequence ID" value="NZ_JACHFJ010000002.1"/>
</dbReference>
<evidence type="ECO:0000313" key="20">
    <source>
        <dbReference type="Proteomes" id="UP000553706"/>
    </source>
</evidence>
<dbReference type="SUPFAM" id="SSF140990">
    <property type="entry name" value="FtsH protease domain-like"/>
    <property type="match status" value="1"/>
</dbReference>
<comment type="subunit">
    <text evidence="15">Homohexamer.</text>
</comment>
<evidence type="ECO:0000256" key="2">
    <source>
        <dbReference type="ARBA" id="ARBA00010044"/>
    </source>
</evidence>
<dbReference type="FunFam" id="1.10.8.60:FF:000001">
    <property type="entry name" value="ATP-dependent zinc metalloprotease FtsH"/>
    <property type="match status" value="1"/>
</dbReference>
<evidence type="ECO:0000256" key="16">
    <source>
        <dbReference type="RuleBase" id="RU003651"/>
    </source>
</evidence>
<dbReference type="PANTHER" id="PTHR23076">
    <property type="entry name" value="METALLOPROTEASE M41 FTSH"/>
    <property type="match status" value="1"/>
</dbReference>
<dbReference type="Proteomes" id="UP000553706">
    <property type="component" value="Unassembled WGS sequence"/>
</dbReference>
<dbReference type="GO" id="GO:0004222">
    <property type="term" value="F:metalloendopeptidase activity"/>
    <property type="evidence" value="ECO:0007669"/>
    <property type="project" value="InterPro"/>
</dbReference>
<dbReference type="GO" id="GO:0030163">
    <property type="term" value="P:protein catabolic process"/>
    <property type="evidence" value="ECO:0007669"/>
    <property type="project" value="UniProtKB-UniRule"/>
</dbReference>
<dbReference type="InterPro" id="IPR027417">
    <property type="entry name" value="P-loop_NTPase"/>
</dbReference>
<feature type="active site" evidence="15">
    <location>
        <position position="418"/>
    </location>
</feature>
<evidence type="ECO:0000256" key="12">
    <source>
        <dbReference type="ARBA" id="ARBA00023049"/>
    </source>
</evidence>
<dbReference type="InterPro" id="IPR037219">
    <property type="entry name" value="Peptidase_M41-like"/>
</dbReference>
<dbReference type="Gene3D" id="1.10.8.60">
    <property type="match status" value="1"/>
</dbReference>
<evidence type="ECO:0000256" key="14">
    <source>
        <dbReference type="ARBA" id="ARBA00061570"/>
    </source>
</evidence>
<feature type="binding site" evidence="15">
    <location>
        <position position="421"/>
    </location>
    <ligand>
        <name>Zn(2+)</name>
        <dbReference type="ChEBI" id="CHEBI:29105"/>
        <note>catalytic</note>
    </ligand>
</feature>
<dbReference type="EMBL" id="JACHFJ010000002">
    <property type="protein sequence ID" value="MBB5372641.1"/>
    <property type="molecule type" value="Genomic_DNA"/>
</dbReference>
<evidence type="ECO:0000256" key="9">
    <source>
        <dbReference type="ARBA" id="ARBA00022833"/>
    </source>
</evidence>
<dbReference type="GO" id="GO:0004176">
    <property type="term" value="F:ATP-dependent peptidase activity"/>
    <property type="evidence" value="ECO:0007669"/>
    <property type="project" value="InterPro"/>
</dbReference>
<accession>A0A840VM20</accession>
<evidence type="ECO:0000256" key="1">
    <source>
        <dbReference type="ARBA" id="ARBA00004370"/>
    </source>
</evidence>
<protein>
    <recommendedName>
        <fullName evidence="15">ATP-dependent zinc metalloprotease FtsH</fullName>
        <ecNumber evidence="15">3.4.24.-</ecNumber>
    </recommendedName>
</protein>
<keyword evidence="5 15" id="KW-0812">Transmembrane</keyword>
<keyword evidence="6 15" id="KW-0479">Metal-binding</keyword>
<evidence type="ECO:0000256" key="3">
    <source>
        <dbReference type="ARBA" id="ARBA00022475"/>
    </source>
</evidence>
<dbReference type="GO" id="GO:0006508">
    <property type="term" value="P:proteolysis"/>
    <property type="evidence" value="ECO:0007669"/>
    <property type="project" value="UniProtKB-KW"/>
</dbReference>
<keyword evidence="7 15" id="KW-0547">Nucleotide-binding</keyword>
<comment type="similarity">
    <text evidence="16">Belongs to the AAA ATPase family.</text>
</comment>
<dbReference type="GO" id="GO:0005524">
    <property type="term" value="F:ATP binding"/>
    <property type="evidence" value="ECO:0007669"/>
    <property type="project" value="UniProtKB-UniRule"/>
</dbReference>
<keyword evidence="9 15" id="KW-0862">Zinc</keyword>
<evidence type="ECO:0000256" key="13">
    <source>
        <dbReference type="ARBA" id="ARBA00023136"/>
    </source>
</evidence>
<dbReference type="InterPro" id="IPR011546">
    <property type="entry name" value="Pept_M41_FtsH_extracell"/>
</dbReference>
<keyword evidence="4 15" id="KW-0645">Protease</keyword>
<dbReference type="InterPro" id="IPR003960">
    <property type="entry name" value="ATPase_AAA_CS"/>
</dbReference>
<dbReference type="SMART" id="SM00382">
    <property type="entry name" value="AAA"/>
    <property type="match status" value="1"/>
</dbReference>
<sequence length="634" mass="68693">MNNLGRNIALWVVVALVLVVLFNVLQPSSQQGNTSQIAYSSFLDEVNNGQVAKVTITGQDIAGTTKDGNGFETYAPEDPNLVPKLVSAGVNVTAKPEDSGNPYVRMLISWLPILVMIGAWIFFMRQMQGGGGRAMGFGKSRARLLTEKQGRVTFEDVAGIDEAKGELQEIVEFLRDPQKFQRLGGKIPKGCLLVGPPGTGKTLLARAIAGEANVPFFTISGSDFVEMFVGVGASRVRDMFEQGKKNAPCIIFIDEIDAVGRHRGAGLGGGNDEREQTLNQMLVEMDGFESNEGVILIAATNRPDVLDPALLRPGRFDRQVVVPNPDVTGREKILRVHMRKVPLASDVDPKTIARGTPGFSGADLANLVNEAALLAARIGKRVVAMAEFESAKDKVLMGAERRSLVMSDAEKTMTAYHEGGHAICSISLPECDPVHKATIIPRGRALGMVMSLPEGDRYSVSKLKLLQQLIMAMGGRAAEELVFGPEKVSNGASGDIKMATDTARRMITEWGMSEKLGMVSYGDNGQEVFLGHSVMQNKSVSEATAREIDNEVRAFVDHAYAEAKRILTERRDDLEALAKGLLEYETLSGDEIQQVLRGEKIIRKVVDEPMQDNRRSSVPTATPKPELPPGALPA</sequence>
<keyword evidence="13 15" id="KW-0472">Membrane</keyword>
<dbReference type="Gene3D" id="3.30.720.210">
    <property type="match status" value="1"/>
</dbReference>
<feature type="compositionally biased region" description="Pro residues" evidence="17">
    <location>
        <begin position="625"/>
        <end position="634"/>
    </location>
</feature>
<keyword evidence="10 15" id="KW-0067">ATP-binding</keyword>
<dbReference type="GO" id="GO:0008270">
    <property type="term" value="F:zinc ion binding"/>
    <property type="evidence" value="ECO:0007669"/>
    <property type="project" value="UniProtKB-UniRule"/>
</dbReference>
<evidence type="ECO:0000256" key="7">
    <source>
        <dbReference type="ARBA" id="ARBA00022741"/>
    </source>
</evidence>
<evidence type="ECO:0000256" key="6">
    <source>
        <dbReference type="ARBA" id="ARBA00022723"/>
    </source>
</evidence>
<feature type="transmembrane region" description="Helical" evidence="15">
    <location>
        <begin position="103"/>
        <end position="123"/>
    </location>
</feature>
<dbReference type="GO" id="GO:0051301">
    <property type="term" value="P:cell division"/>
    <property type="evidence" value="ECO:0007669"/>
    <property type="project" value="UniProtKB-KW"/>
</dbReference>
<evidence type="ECO:0000256" key="4">
    <source>
        <dbReference type="ARBA" id="ARBA00022670"/>
    </source>
</evidence>
<feature type="domain" description="AAA+ ATPase" evidence="18">
    <location>
        <begin position="187"/>
        <end position="326"/>
    </location>
</feature>
<dbReference type="Gene3D" id="1.20.58.760">
    <property type="entry name" value="Peptidase M41"/>
    <property type="match status" value="1"/>
</dbReference>
<dbReference type="PANTHER" id="PTHR23076:SF97">
    <property type="entry name" value="ATP-DEPENDENT ZINC METALLOPROTEASE YME1L1"/>
    <property type="match status" value="1"/>
</dbReference>
<dbReference type="Pfam" id="PF17862">
    <property type="entry name" value="AAA_lid_3"/>
    <property type="match status" value="1"/>
</dbReference>
<dbReference type="SUPFAM" id="SSF52540">
    <property type="entry name" value="P-loop containing nucleoside triphosphate hydrolases"/>
    <property type="match status" value="1"/>
</dbReference>
<keyword evidence="8 15" id="KW-0378">Hydrolase</keyword>
<dbReference type="GO" id="GO:0005886">
    <property type="term" value="C:plasma membrane"/>
    <property type="evidence" value="ECO:0007669"/>
    <property type="project" value="UniProtKB-SubCell"/>
</dbReference>
<comment type="cofactor">
    <cofactor evidence="15">
        <name>Zn(2+)</name>
        <dbReference type="ChEBI" id="CHEBI:29105"/>
    </cofactor>
    <text evidence="15">Binds 1 zinc ion per subunit.</text>
</comment>
<dbReference type="InterPro" id="IPR003959">
    <property type="entry name" value="ATPase_AAA_core"/>
</dbReference>
<proteinExistence type="inferred from homology"/>
<comment type="similarity">
    <text evidence="2 15">In the C-terminal section; belongs to the peptidase M41 family.</text>
</comment>
<keyword evidence="3 15" id="KW-1003">Cell membrane</keyword>
<dbReference type="InterPro" id="IPR041569">
    <property type="entry name" value="AAA_lid_3"/>
</dbReference>
<dbReference type="Pfam" id="PF00004">
    <property type="entry name" value="AAA"/>
    <property type="match status" value="1"/>
</dbReference>
<feature type="binding site" evidence="15">
    <location>
        <position position="417"/>
    </location>
    <ligand>
        <name>Zn(2+)</name>
        <dbReference type="ChEBI" id="CHEBI:29105"/>
        <note>catalytic</note>
    </ligand>
</feature>
<evidence type="ECO:0000259" key="18">
    <source>
        <dbReference type="SMART" id="SM00382"/>
    </source>
</evidence>
<evidence type="ECO:0000256" key="8">
    <source>
        <dbReference type="ARBA" id="ARBA00022801"/>
    </source>
</evidence>
<dbReference type="EC" id="3.4.24.-" evidence="15"/>
<feature type="binding site" evidence="15">
    <location>
        <begin position="195"/>
        <end position="202"/>
    </location>
    <ligand>
        <name>ATP</name>
        <dbReference type="ChEBI" id="CHEBI:30616"/>
    </ligand>
</feature>
<dbReference type="FunFam" id="3.40.50.300:FF:000001">
    <property type="entry name" value="ATP-dependent zinc metalloprotease FtsH"/>
    <property type="match status" value="1"/>
</dbReference>
<dbReference type="InterPro" id="IPR000642">
    <property type="entry name" value="Peptidase_M41"/>
</dbReference>
<keyword evidence="19" id="KW-0132">Cell division</keyword>
<comment type="caution">
    <text evidence="19">The sequence shown here is derived from an EMBL/GenBank/DDBJ whole genome shotgun (WGS) entry which is preliminary data.</text>
</comment>
<dbReference type="Pfam" id="PF01434">
    <property type="entry name" value="Peptidase_M41"/>
    <property type="match status" value="1"/>
</dbReference>
<dbReference type="Pfam" id="PF06480">
    <property type="entry name" value="FtsH_ext"/>
    <property type="match status" value="1"/>
</dbReference>
<dbReference type="InterPro" id="IPR005936">
    <property type="entry name" value="FtsH"/>
</dbReference>
<dbReference type="GO" id="GO:0016887">
    <property type="term" value="F:ATP hydrolysis activity"/>
    <property type="evidence" value="ECO:0007669"/>
    <property type="project" value="UniProtKB-UniRule"/>
</dbReference>
<feature type="compositionally biased region" description="Basic and acidic residues" evidence="17">
    <location>
        <begin position="606"/>
        <end position="615"/>
    </location>
</feature>
<feature type="region of interest" description="Disordered" evidence="17">
    <location>
        <begin position="606"/>
        <end position="634"/>
    </location>
</feature>
<evidence type="ECO:0000256" key="17">
    <source>
        <dbReference type="SAM" id="MobiDB-lite"/>
    </source>
</evidence>
<evidence type="ECO:0000256" key="10">
    <source>
        <dbReference type="ARBA" id="ARBA00022840"/>
    </source>
</evidence>
<keyword evidence="19" id="KW-0131">Cell cycle</keyword>
<dbReference type="Gene3D" id="3.40.50.300">
    <property type="entry name" value="P-loop containing nucleotide triphosphate hydrolases"/>
    <property type="match status" value="1"/>
</dbReference>
<dbReference type="NCBIfam" id="TIGR01241">
    <property type="entry name" value="FtsH_fam"/>
    <property type="match status" value="1"/>
</dbReference>
<evidence type="ECO:0000313" key="19">
    <source>
        <dbReference type="EMBL" id="MBB5372641.1"/>
    </source>
</evidence>
<keyword evidence="20" id="KW-1185">Reference proteome</keyword>
<organism evidence="19 20">
    <name type="scientific">Acidocella aromatica</name>
    <dbReference type="NCBI Taxonomy" id="1303579"/>
    <lineage>
        <taxon>Bacteria</taxon>
        <taxon>Pseudomonadati</taxon>
        <taxon>Pseudomonadota</taxon>
        <taxon>Alphaproteobacteria</taxon>
        <taxon>Acetobacterales</taxon>
        <taxon>Acidocellaceae</taxon>
        <taxon>Acidocella</taxon>
    </lineage>
</organism>
<keyword evidence="11 15" id="KW-1133">Transmembrane helix</keyword>
<dbReference type="CDD" id="cd19501">
    <property type="entry name" value="RecA-like_FtsH"/>
    <property type="match status" value="1"/>
</dbReference>
<keyword evidence="12 15" id="KW-0482">Metalloprotease</keyword>
<evidence type="ECO:0000256" key="11">
    <source>
        <dbReference type="ARBA" id="ARBA00022989"/>
    </source>
</evidence>
<dbReference type="PROSITE" id="PS00674">
    <property type="entry name" value="AAA"/>
    <property type="match status" value="1"/>
</dbReference>
<comment type="function">
    <text evidence="15">Acts as a processive, ATP-dependent zinc metallopeptidase for both cytoplasmic and membrane proteins. Plays a role in the quality control of integral membrane proteins.</text>
</comment>
<dbReference type="FunFam" id="1.20.58.760:FF:000001">
    <property type="entry name" value="ATP-dependent zinc metalloprotease FtsH"/>
    <property type="match status" value="1"/>
</dbReference>
<gene>
    <name evidence="15" type="primary">ftsH</name>
    <name evidence="19" type="ORF">HNP71_000879</name>
</gene>
<feature type="binding site" evidence="15">
    <location>
        <position position="495"/>
    </location>
    <ligand>
        <name>Zn(2+)</name>
        <dbReference type="ChEBI" id="CHEBI:29105"/>
        <note>catalytic</note>
    </ligand>
</feature>
<dbReference type="HAMAP" id="MF_01458">
    <property type="entry name" value="FtsH"/>
    <property type="match status" value="1"/>
</dbReference>
<dbReference type="InterPro" id="IPR003593">
    <property type="entry name" value="AAA+_ATPase"/>
</dbReference>
<name>A0A840VM20_9PROT</name>
<comment type="subcellular location">
    <subcellularLocation>
        <location evidence="15">Cell membrane</location>
        <topology evidence="15">Multi-pass membrane protein</topology>
        <orientation evidence="15">Cytoplasmic side</orientation>
    </subcellularLocation>
    <subcellularLocation>
        <location evidence="1">Membrane</location>
    </subcellularLocation>
</comment>
<evidence type="ECO:0000256" key="15">
    <source>
        <dbReference type="HAMAP-Rule" id="MF_01458"/>
    </source>
</evidence>
<comment type="similarity">
    <text evidence="14 15">In the central section; belongs to the AAA ATPase family.</text>
</comment>
<reference evidence="19 20" key="1">
    <citation type="submission" date="2020-08" db="EMBL/GenBank/DDBJ databases">
        <title>Genomic Encyclopedia of Type Strains, Phase IV (KMG-IV): sequencing the most valuable type-strain genomes for metagenomic binning, comparative biology and taxonomic classification.</title>
        <authorList>
            <person name="Goeker M."/>
        </authorList>
    </citation>
    <scope>NUCLEOTIDE SEQUENCE [LARGE SCALE GENOMIC DNA]</scope>
    <source>
        <strain evidence="19 20">DSM 27026</strain>
    </source>
</reference>
<evidence type="ECO:0000256" key="5">
    <source>
        <dbReference type="ARBA" id="ARBA00022692"/>
    </source>
</evidence>
<dbReference type="AlphaFoldDB" id="A0A840VM20"/>
<feature type="transmembrane region" description="Helical" evidence="15">
    <location>
        <begin position="7"/>
        <end position="25"/>
    </location>
</feature>